<dbReference type="EMBL" id="GGEC01079388">
    <property type="protein sequence ID" value="MBX59872.1"/>
    <property type="molecule type" value="Transcribed_RNA"/>
</dbReference>
<feature type="compositionally biased region" description="Polar residues" evidence="1">
    <location>
        <begin position="1"/>
        <end position="13"/>
    </location>
</feature>
<evidence type="ECO:0000256" key="1">
    <source>
        <dbReference type="SAM" id="MobiDB-lite"/>
    </source>
</evidence>
<organism evidence="2">
    <name type="scientific">Rhizophora mucronata</name>
    <name type="common">Asiatic mangrove</name>
    <dbReference type="NCBI Taxonomy" id="61149"/>
    <lineage>
        <taxon>Eukaryota</taxon>
        <taxon>Viridiplantae</taxon>
        <taxon>Streptophyta</taxon>
        <taxon>Embryophyta</taxon>
        <taxon>Tracheophyta</taxon>
        <taxon>Spermatophyta</taxon>
        <taxon>Magnoliopsida</taxon>
        <taxon>eudicotyledons</taxon>
        <taxon>Gunneridae</taxon>
        <taxon>Pentapetalae</taxon>
        <taxon>rosids</taxon>
        <taxon>fabids</taxon>
        <taxon>Malpighiales</taxon>
        <taxon>Rhizophoraceae</taxon>
        <taxon>Rhizophora</taxon>
    </lineage>
</organism>
<protein>
    <submittedName>
        <fullName evidence="2">Uncharacterized protein</fullName>
    </submittedName>
</protein>
<feature type="region of interest" description="Disordered" evidence="1">
    <location>
        <begin position="1"/>
        <end position="39"/>
    </location>
</feature>
<reference evidence="2" key="1">
    <citation type="submission" date="2018-02" db="EMBL/GenBank/DDBJ databases">
        <title>Rhizophora mucronata_Transcriptome.</title>
        <authorList>
            <person name="Meera S.P."/>
            <person name="Sreeshan A."/>
            <person name="Augustine A."/>
        </authorList>
    </citation>
    <scope>NUCLEOTIDE SEQUENCE</scope>
    <source>
        <tissue evidence="2">Leaf</tissue>
    </source>
</reference>
<name>A0A2P2PYQ6_RHIMU</name>
<accession>A0A2P2PYQ6</accession>
<proteinExistence type="predicted"/>
<sequence length="39" mass="4346">MEVKINSPSSIPVETSYHPHRKDDTGSTRPILCPQSSLH</sequence>
<evidence type="ECO:0000313" key="2">
    <source>
        <dbReference type="EMBL" id="MBX59872.1"/>
    </source>
</evidence>
<dbReference type="AlphaFoldDB" id="A0A2P2PYQ6"/>